<dbReference type="RefSeq" id="WP_222993963.1">
    <property type="nucleotide sequence ID" value="NZ_JAINVV010000016.1"/>
</dbReference>
<dbReference type="Proteomes" id="UP000706039">
    <property type="component" value="Unassembled WGS sequence"/>
</dbReference>
<sequence>MERDDDNGQSTDEVKRRGRPTLYRAEMAEQARKLCELGATDFELADFFDVDVRTIHRWKHSQPEFAAALRVGKDIADDRVERAYYNRAIGYSYVAEKIFQHQGKVLRADYVEHMPPDSSAAFNWLRNRRPEQWRDRQERHVTGHVAVDPEDPEAARAIIRRHEARMAERGESDT</sequence>
<comment type="caution">
    <text evidence="2">The sequence shown here is derived from an EMBL/GenBank/DDBJ whole genome shotgun (WGS) entry which is preliminary data.</text>
</comment>
<evidence type="ECO:0000313" key="2">
    <source>
        <dbReference type="EMBL" id="MBY8826373.1"/>
    </source>
</evidence>
<dbReference type="Gene3D" id="1.10.10.60">
    <property type="entry name" value="Homeodomain-like"/>
    <property type="match status" value="1"/>
</dbReference>
<protein>
    <submittedName>
        <fullName evidence="2">Helix-turn-helix domain-containing protein</fullName>
    </submittedName>
</protein>
<name>A0ABS7PYF6_9SPHN</name>
<evidence type="ECO:0000313" key="3">
    <source>
        <dbReference type="Proteomes" id="UP000706039"/>
    </source>
</evidence>
<proteinExistence type="predicted"/>
<feature type="region of interest" description="Disordered" evidence="1">
    <location>
        <begin position="1"/>
        <end position="20"/>
    </location>
</feature>
<reference evidence="2 3" key="1">
    <citation type="submission" date="2021-08" db="EMBL/GenBank/DDBJ databases">
        <authorList>
            <person name="Tuo L."/>
        </authorList>
    </citation>
    <scope>NUCLEOTIDE SEQUENCE [LARGE SCALE GENOMIC DNA]</scope>
    <source>
        <strain evidence="2 3">JCM 31229</strain>
    </source>
</reference>
<dbReference type="EMBL" id="JAINVV010000016">
    <property type="protein sequence ID" value="MBY8826373.1"/>
    <property type="molecule type" value="Genomic_DNA"/>
</dbReference>
<keyword evidence="3" id="KW-1185">Reference proteome</keyword>
<gene>
    <name evidence="2" type="ORF">K7G82_28980</name>
</gene>
<accession>A0ABS7PYF6</accession>
<organism evidence="2 3">
    <name type="scientific">Sphingomonas colocasiae</name>
    <dbReference type="NCBI Taxonomy" id="1848973"/>
    <lineage>
        <taxon>Bacteria</taxon>
        <taxon>Pseudomonadati</taxon>
        <taxon>Pseudomonadota</taxon>
        <taxon>Alphaproteobacteria</taxon>
        <taxon>Sphingomonadales</taxon>
        <taxon>Sphingomonadaceae</taxon>
        <taxon>Sphingomonas</taxon>
    </lineage>
</organism>
<evidence type="ECO:0000256" key="1">
    <source>
        <dbReference type="SAM" id="MobiDB-lite"/>
    </source>
</evidence>